<keyword evidence="1" id="KW-0560">Oxidoreductase</keyword>
<evidence type="ECO:0000313" key="4">
    <source>
        <dbReference type="Proteomes" id="UP000028545"/>
    </source>
</evidence>
<dbReference type="KEGG" id="sapo:SAPIO_CDS1224"/>
<accession>A0A084GEV0</accession>
<dbReference type="Gene3D" id="3.40.50.720">
    <property type="entry name" value="NAD(P)-binding Rossmann-like Domain"/>
    <property type="match status" value="1"/>
</dbReference>
<keyword evidence="2" id="KW-1133">Transmembrane helix</keyword>
<evidence type="ECO:0000256" key="2">
    <source>
        <dbReference type="SAM" id="Phobius"/>
    </source>
</evidence>
<dbReference type="InterPro" id="IPR036291">
    <property type="entry name" value="NAD(P)-bd_dom_sf"/>
</dbReference>
<sequence>MADYWIPASVAVIAVLTFGIPLFLAEYFPWQSLWKQRHGRPTVTTKSYKGRTVLITGANGAFGSRAAKLFAHRDVETLVLVDVKDCGGVKEEIEAELSEKNKPRPNILVWQVDMMSFAGCQELGKKARELENLDHVLLTAGILSFNRRESPEGWETSIQVNFLSTALIALLLLPLLKSSPTNPAPPVLTFVTTFGIYPSSFTMSVPKRGSYLKRLSNNKDGMEQAHQYGRSKALLLYFARELANQTSAAAGNGMRKVTINSADPGSAWTPLTNPNQAKLIPRLIMNFGARDPQICATALVNGVSASAEGHGKIMQDFDTASYPPFMERKSGQMAQRRVWEETRSEFEAKVPEVKAVYEMLEK</sequence>
<dbReference type="PRINTS" id="PR00081">
    <property type="entry name" value="GDHRDH"/>
</dbReference>
<reference evidence="3 4" key="1">
    <citation type="journal article" date="2014" name="Genome Announc.">
        <title>Draft genome sequence of the pathogenic fungus Scedosporium apiospermum.</title>
        <authorList>
            <person name="Vandeputte P."/>
            <person name="Ghamrawi S."/>
            <person name="Rechenmann M."/>
            <person name="Iltis A."/>
            <person name="Giraud S."/>
            <person name="Fleury M."/>
            <person name="Thornton C."/>
            <person name="Delhaes L."/>
            <person name="Meyer W."/>
            <person name="Papon N."/>
            <person name="Bouchara J.P."/>
        </authorList>
    </citation>
    <scope>NUCLEOTIDE SEQUENCE [LARGE SCALE GENOMIC DNA]</scope>
    <source>
        <strain evidence="3 4">IHEM 14462</strain>
    </source>
</reference>
<dbReference type="Proteomes" id="UP000028545">
    <property type="component" value="Unassembled WGS sequence"/>
</dbReference>
<evidence type="ECO:0000256" key="1">
    <source>
        <dbReference type="ARBA" id="ARBA00023002"/>
    </source>
</evidence>
<organism evidence="3 4">
    <name type="scientific">Pseudallescheria apiosperma</name>
    <name type="common">Scedosporium apiospermum</name>
    <dbReference type="NCBI Taxonomy" id="563466"/>
    <lineage>
        <taxon>Eukaryota</taxon>
        <taxon>Fungi</taxon>
        <taxon>Dikarya</taxon>
        <taxon>Ascomycota</taxon>
        <taxon>Pezizomycotina</taxon>
        <taxon>Sordariomycetes</taxon>
        <taxon>Hypocreomycetidae</taxon>
        <taxon>Microascales</taxon>
        <taxon>Microascaceae</taxon>
        <taxon>Scedosporium</taxon>
    </lineage>
</organism>
<dbReference type="RefSeq" id="XP_016645661.1">
    <property type="nucleotide sequence ID" value="XM_016784545.1"/>
</dbReference>
<dbReference type="PANTHER" id="PTHR43157:SF31">
    <property type="entry name" value="PHOSPHATIDYLINOSITOL-GLYCAN BIOSYNTHESIS CLASS F PROTEIN"/>
    <property type="match status" value="1"/>
</dbReference>
<dbReference type="Pfam" id="PF00106">
    <property type="entry name" value="adh_short"/>
    <property type="match status" value="1"/>
</dbReference>
<protein>
    <recommendedName>
        <fullName evidence="5">NAD(P)-binding protein</fullName>
    </recommendedName>
</protein>
<keyword evidence="2" id="KW-0812">Transmembrane</keyword>
<gene>
    <name evidence="3" type="ORF">SAPIO_CDS1224</name>
</gene>
<dbReference type="PANTHER" id="PTHR43157">
    <property type="entry name" value="PHOSPHATIDYLINOSITOL-GLYCAN BIOSYNTHESIS CLASS F PROTEIN-RELATED"/>
    <property type="match status" value="1"/>
</dbReference>
<dbReference type="HOGENOM" id="CLU_010194_44_4_1"/>
<dbReference type="GO" id="GO:0016491">
    <property type="term" value="F:oxidoreductase activity"/>
    <property type="evidence" value="ECO:0007669"/>
    <property type="project" value="UniProtKB-KW"/>
</dbReference>
<dbReference type="VEuPathDB" id="FungiDB:SAPIO_CDS1224"/>
<keyword evidence="4" id="KW-1185">Reference proteome</keyword>
<dbReference type="EMBL" id="JOWA01000055">
    <property type="protein sequence ID" value="KEZ45862.1"/>
    <property type="molecule type" value="Genomic_DNA"/>
</dbReference>
<dbReference type="OrthoDB" id="542013at2759"/>
<feature type="transmembrane region" description="Helical" evidence="2">
    <location>
        <begin position="6"/>
        <end position="28"/>
    </location>
</feature>
<evidence type="ECO:0000313" key="3">
    <source>
        <dbReference type="EMBL" id="KEZ45862.1"/>
    </source>
</evidence>
<dbReference type="OMA" id="RDPQICA"/>
<keyword evidence="2" id="KW-0472">Membrane</keyword>
<proteinExistence type="predicted"/>
<dbReference type="SUPFAM" id="SSF51735">
    <property type="entry name" value="NAD(P)-binding Rossmann-fold domains"/>
    <property type="match status" value="1"/>
</dbReference>
<name>A0A084GEV0_PSEDA</name>
<dbReference type="AlphaFoldDB" id="A0A084GEV0"/>
<evidence type="ECO:0008006" key="5">
    <source>
        <dbReference type="Google" id="ProtNLM"/>
    </source>
</evidence>
<dbReference type="InterPro" id="IPR002347">
    <property type="entry name" value="SDR_fam"/>
</dbReference>
<comment type="caution">
    <text evidence="3">The sequence shown here is derived from an EMBL/GenBank/DDBJ whole genome shotgun (WGS) entry which is preliminary data.</text>
</comment>
<dbReference type="GeneID" id="27720296"/>